<dbReference type="InterPro" id="IPR024083">
    <property type="entry name" value="Fumarase/histidase_N"/>
</dbReference>
<comment type="caution">
    <text evidence="11">The sequence shown here is derived from an EMBL/GenBank/DDBJ whole genome shotgun (WGS) entry which is preliminary data.</text>
</comment>
<reference evidence="11" key="1">
    <citation type="submission" date="2020-06" db="EMBL/GenBank/DDBJ databases">
        <authorList>
            <person name="Li T."/>
            <person name="Hu X."/>
            <person name="Zhang T."/>
            <person name="Song X."/>
            <person name="Zhang H."/>
            <person name="Dai N."/>
            <person name="Sheng W."/>
            <person name="Hou X."/>
            <person name="Wei L."/>
        </authorList>
    </citation>
    <scope>NUCLEOTIDE SEQUENCE</scope>
    <source>
        <strain evidence="11">G02</strain>
        <tissue evidence="11">Leaf</tissue>
    </source>
</reference>
<dbReference type="SUPFAM" id="SSF48557">
    <property type="entry name" value="L-aspartase-like"/>
    <property type="match status" value="1"/>
</dbReference>
<dbReference type="EMBL" id="JACGWJ010000029">
    <property type="protein sequence ID" value="KAL0303199.1"/>
    <property type="molecule type" value="Genomic_DNA"/>
</dbReference>
<evidence type="ECO:0000313" key="11">
    <source>
        <dbReference type="EMBL" id="KAL0303199.1"/>
    </source>
</evidence>
<reference evidence="11" key="2">
    <citation type="journal article" date="2024" name="Plant">
        <title>Genomic evolution and insights into agronomic trait innovations of Sesamum species.</title>
        <authorList>
            <person name="Miao H."/>
            <person name="Wang L."/>
            <person name="Qu L."/>
            <person name="Liu H."/>
            <person name="Sun Y."/>
            <person name="Le M."/>
            <person name="Wang Q."/>
            <person name="Wei S."/>
            <person name="Zheng Y."/>
            <person name="Lin W."/>
            <person name="Duan Y."/>
            <person name="Cao H."/>
            <person name="Xiong S."/>
            <person name="Wang X."/>
            <person name="Wei L."/>
            <person name="Li C."/>
            <person name="Ma Q."/>
            <person name="Ju M."/>
            <person name="Zhao R."/>
            <person name="Li G."/>
            <person name="Mu C."/>
            <person name="Tian Q."/>
            <person name="Mei H."/>
            <person name="Zhang T."/>
            <person name="Gao T."/>
            <person name="Zhang H."/>
        </authorList>
    </citation>
    <scope>NUCLEOTIDE SEQUENCE</scope>
    <source>
        <strain evidence="11">G02</strain>
    </source>
</reference>
<evidence type="ECO:0000256" key="2">
    <source>
        <dbReference type="ARBA" id="ARBA00004496"/>
    </source>
</evidence>
<organism evidence="11">
    <name type="scientific">Sesamum radiatum</name>
    <name type="common">Black benniseed</name>
    <dbReference type="NCBI Taxonomy" id="300843"/>
    <lineage>
        <taxon>Eukaryota</taxon>
        <taxon>Viridiplantae</taxon>
        <taxon>Streptophyta</taxon>
        <taxon>Embryophyta</taxon>
        <taxon>Tracheophyta</taxon>
        <taxon>Spermatophyta</taxon>
        <taxon>Magnoliopsida</taxon>
        <taxon>eudicotyledons</taxon>
        <taxon>Gunneridae</taxon>
        <taxon>Pentapetalae</taxon>
        <taxon>asterids</taxon>
        <taxon>lamiids</taxon>
        <taxon>Lamiales</taxon>
        <taxon>Pedaliaceae</taxon>
        <taxon>Sesamum</taxon>
    </lineage>
</organism>
<comment type="function">
    <text evidence="1">This is a key enzyme of plant metabolism catalyzing the first reaction in the biosynthesis from L-phenylalanine of a wide variety of natural products based on the phenylpropane skeleton.</text>
</comment>
<keyword evidence="8" id="KW-0587">Phenylpropanoid metabolism</keyword>
<evidence type="ECO:0000256" key="5">
    <source>
        <dbReference type="ARBA" id="ARBA00011881"/>
    </source>
</evidence>
<comment type="subunit">
    <text evidence="5">Homotetramer.</text>
</comment>
<dbReference type="AlphaFoldDB" id="A0AAW2K942"/>
<dbReference type="InterPro" id="IPR008948">
    <property type="entry name" value="L-Aspartase-like"/>
</dbReference>
<dbReference type="FunFam" id="1.10.275.10:FF:000009">
    <property type="entry name" value="Phenylalanine ammonia-lyase"/>
    <property type="match status" value="1"/>
</dbReference>
<evidence type="ECO:0000256" key="1">
    <source>
        <dbReference type="ARBA" id="ARBA00002235"/>
    </source>
</evidence>
<dbReference type="InterPro" id="IPR022313">
    <property type="entry name" value="Phe/His_NH3-lyase_AS"/>
</dbReference>
<evidence type="ECO:0000256" key="6">
    <source>
        <dbReference type="ARBA" id="ARBA00012139"/>
    </source>
</evidence>
<comment type="subcellular location">
    <subcellularLocation>
        <location evidence="2">Cytoplasm</location>
    </subcellularLocation>
</comment>
<dbReference type="GO" id="GO:0009698">
    <property type="term" value="P:phenylpropanoid metabolic process"/>
    <property type="evidence" value="ECO:0007669"/>
    <property type="project" value="UniProtKB-KW"/>
</dbReference>
<dbReference type="PROSITE" id="PS00488">
    <property type="entry name" value="PAL_HISTIDASE"/>
    <property type="match status" value="1"/>
</dbReference>
<dbReference type="EC" id="4.3.1.24" evidence="6"/>
<keyword evidence="9" id="KW-0585">Phenylalanine catabolism</keyword>
<dbReference type="PANTHER" id="PTHR10362">
    <property type="entry name" value="HISTIDINE AMMONIA-LYASE"/>
    <property type="match status" value="1"/>
</dbReference>
<evidence type="ECO:0000256" key="10">
    <source>
        <dbReference type="ARBA" id="ARBA00023239"/>
    </source>
</evidence>
<dbReference type="GO" id="GO:0045548">
    <property type="term" value="F:phenylalanine ammonia-lyase activity"/>
    <property type="evidence" value="ECO:0007669"/>
    <property type="project" value="UniProtKB-EC"/>
</dbReference>
<evidence type="ECO:0000256" key="3">
    <source>
        <dbReference type="ARBA" id="ARBA00005138"/>
    </source>
</evidence>
<dbReference type="InterPro" id="IPR001106">
    <property type="entry name" value="Aromatic_Lyase"/>
</dbReference>
<protein>
    <recommendedName>
        <fullName evidence="6">phenylalanine ammonia-lyase</fullName>
        <ecNumber evidence="6">4.3.1.24</ecNumber>
    </recommendedName>
</protein>
<accession>A0AAW2K942</accession>
<name>A0AAW2K942_SESRA</name>
<evidence type="ECO:0000256" key="8">
    <source>
        <dbReference type="ARBA" id="ARBA00023051"/>
    </source>
</evidence>
<evidence type="ECO:0000256" key="4">
    <source>
        <dbReference type="ARBA" id="ARBA00007238"/>
    </source>
</evidence>
<dbReference type="GO" id="GO:0005737">
    <property type="term" value="C:cytoplasm"/>
    <property type="evidence" value="ECO:0007669"/>
    <property type="project" value="UniProtKB-SubCell"/>
</dbReference>
<keyword evidence="7" id="KW-0963">Cytoplasm</keyword>
<evidence type="ECO:0000256" key="9">
    <source>
        <dbReference type="ARBA" id="ARBA00023232"/>
    </source>
</evidence>
<gene>
    <name evidence="11" type="ORF">Sradi_6188000</name>
</gene>
<comment type="pathway">
    <text evidence="3">Phenylpropanoid metabolism; trans-cinnamate biosynthesis; trans-cinnamate from L-phenylalanine: step 1/1.</text>
</comment>
<proteinExistence type="inferred from homology"/>
<dbReference type="GO" id="GO:0006559">
    <property type="term" value="P:L-phenylalanine catabolic process"/>
    <property type="evidence" value="ECO:0007669"/>
    <property type="project" value="UniProtKB-KW"/>
</dbReference>
<keyword evidence="10" id="KW-0456">Lyase</keyword>
<dbReference type="Pfam" id="PF00221">
    <property type="entry name" value="Lyase_aromatic"/>
    <property type="match status" value="1"/>
</dbReference>
<comment type="similarity">
    <text evidence="4">Belongs to the PAL/histidase family.</text>
</comment>
<sequence length="297" mass="31815">MENANGNSSFCVGSSSDDPLNWKLAAESLTGSHLDEVKKMVAEYRKPVVRLGGETLTIAQVAAVATREAEKVTVELAETAREGVKASSEWVMESMNRRTDSYGVTTGFGATSHRRTKQGGALQKELIRFLNAGIFGNGTESSHTLPHSATRASMLVRINTLLQGYSGIRFEVLEAITKLLNHNITPCLPLRGTITASGDLVPLSYIAGLYLGRPNSKAIGPNGEVLDPARAFTLAGIDTGFFELQPKEGLALVNGTAVGSGLASIVLFEANVLLLCQKLYLRYLLRSCRASPNSQTT</sequence>
<dbReference type="Gene3D" id="1.10.275.10">
    <property type="entry name" value="Fumarase/aspartase (N-terminal domain)"/>
    <property type="match status" value="1"/>
</dbReference>
<evidence type="ECO:0000256" key="7">
    <source>
        <dbReference type="ARBA" id="ARBA00022490"/>
    </source>
</evidence>